<dbReference type="InterPro" id="IPR002130">
    <property type="entry name" value="Cyclophilin-type_PPIase_dom"/>
</dbReference>
<keyword evidence="2" id="KW-1133">Transmembrane helix</keyword>
<comment type="caution">
    <text evidence="5">The sequence shown here is derived from an EMBL/GenBank/DDBJ whole genome shotgun (WGS) entry which is preliminary data.</text>
</comment>
<dbReference type="PANTHER" id="PTHR11071:SF568">
    <property type="entry name" value="PEPTIDYL-PROLYL CIS-TRANS ISOMERASE CPR4-RELATED"/>
    <property type="match status" value="1"/>
</dbReference>
<dbReference type="PANTHER" id="PTHR11071">
    <property type="entry name" value="PEPTIDYL-PROLYL CIS-TRANS ISOMERASE"/>
    <property type="match status" value="1"/>
</dbReference>
<dbReference type="SUPFAM" id="SSF50891">
    <property type="entry name" value="Cyclophilin-like"/>
    <property type="match status" value="1"/>
</dbReference>
<dbReference type="GO" id="GO:0000324">
    <property type="term" value="C:fungal-type vacuole"/>
    <property type="evidence" value="ECO:0007669"/>
    <property type="project" value="TreeGrafter"/>
</dbReference>
<feature type="chain" id="PRO_5043686139" evidence="3">
    <location>
        <begin position="20"/>
        <end position="325"/>
    </location>
</feature>
<accession>A0AAV5S7L8</accession>
<organism evidence="5 6">
    <name type="scientific">Maudiozyma humilis</name>
    <name type="common">Sour dough yeast</name>
    <name type="synonym">Kazachstania humilis</name>
    <dbReference type="NCBI Taxonomy" id="51915"/>
    <lineage>
        <taxon>Eukaryota</taxon>
        <taxon>Fungi</taxon>
        <taxon>Dikarya</taxon>
        <taxon>Ascomycota</taxon>
        <taxon>Saccharomycotina</taxon>
        <taxon>Saccharomycetes</taxon>
        <taxon>Saccharomycetales</taxon>
        <taxon>Saccharomycetaceae</taxon>
        <taxon>Maudiozyma</taxon>
    </lineage>
</organism>
<feature type="domain" description="PPIase cyclophilin-type" evidence="4">
    <location>
        <begin position="58"/>
        <end position="229"/>
    </location>
</feature>
<dbReference type="EMBL" id="BTGD01000027">
    <property type="protein sequence ID" value="GMM59196.1"/>
    <property type="molecule type" value="Genomic_DNA"/>
</dbReference>
<dbReference type="AlphaFoldDB" id="A0AAV5S7L8"/>
<gene>
    <name evidence="5" type="ORF">DAKH74_058130</name>
</gene>
<proteinExistence type="predicted"/>
<evidence type="ECO:0000256" key="2">
    <source>
        <dbReference type="SAM" id="Phobius"/>
    </source>
</evidence>
<keyword evidence="2" id="KW-0812">Transmembrane</keyword>
<dbReference type="Gene3D" id="2.40.100.10">
    <property type="entry name" value="Cyclophilin-like"/>
    <property type="match status" value="1"/>
</dbReference>
<evidence type="ECO:0000259" key="4">
    <source>
        <dbReference type="PROSITE" id="PS50072"/>
    </source>
</evidence>
<dbReference type="GO" id="GO:0005783">
    <property type="term" value="C:endoplasmic reticulum"/>
    <property type="evidence" value="ECO:0007669"/>
    <property type="project" value="TreeGrafter"/>
</dbReference>
<feature type="signal peptide" evidence="3">
    <location>
        <begin position="1"/>
        <end position="19"/>
    </location>
</feature>
<keyword evidence="5" id="KW-0413">Isomerase</keyword>
<feature type="transmembrane region" description="Helical" evidence="2">
    <location>
        <begin position="291"/>
        <end position="311"/>
    </location>
</feature>
<dbReference type="Pfam" id="PF00160">
    <property type="entry name" value="Pro_isomerase"/>
    <property type="match status" value="1"/>
</dbReference>
<dbReference type="GO" id="GO:0016018">
    <property type="term" value="F:cyclosporin A binding"/>
    <property type="evidence" value="ECO:0007669"/>
    <property type="project" value="TreeGrafter"/>
</dbReference>
<dbReference type="Proteomes" id="UP001377567">
    <property type="component" value="Unassembled WGS sequence"/>
</dbReference>
<dbReference type="GO" id="GO:0006457">
    <property type="term" value="P:protein folding"/>
    <property type="evidence" value="ECO:0007669"/>
    <property type="project" value="TreeGrafter"/>
</dbReference>
<keyword evidence="3" id="KW-0732">Signal</keyword>
<keyword evidence="2" id="KW-0472">Membrane</keyword>
<evidence type="ECO:0000313" key="6">
    <source>
        <dbReference type="Proteomes" id="UP001377567"/>
    </source>
</evidence>
<evidence type="ECO:0000256" key="3">
    <source>
        <dbReference type="SAM" id="SignalP"/>
    </source>
</evidence>
<dbReference type="GO" id="GO:0003755">
    <property type="term" value="F:peptidyl-prolyl cis-trans isomerase activity"/>
    <property type="evidence" value="ECO:0007669"/>
    <property type="project" value="UniProtKB-EC"/>
</dbReference>
<name>A0AAV5S7L8_MAUHU</name>
<sequence>MLLNFATVVLLFALSLVGAAPAETAGSALKKYSELLDASKLYEPNPPVTHRVAMTLEYDDPVTGETTRHNMNVDLFGTVVPLTVKNFAFLAKGVKARVEGQDPNAIHVITYREKPFTKVVVDKYILGGAVAPGYGPFSIHGSAFADENFLLNHDRPGRLTMANKGEPDTNNSEFMITTGTEPEPELDGKHVVFGQVSAGLRELLDIIQQVPKDTEGRPIKPFKVVYAVPEEFRLGDQKVLQQRYEDDLQAFRAGDKSKGVTLAASLEPVKVYTQRNPVPDVVLADSYSSSALHNILVVVLVAAACFGAYTYKDAILRRSKVVSMR</sequence>
<dbReference type="PROSITE" id="PS50072">
    <property type="entry name" value="CSA_PPIASE_2"/>
    <property type="match status" value="1"/>
</dbReference>
<comment type="catalytic activity">
    <reaction evidence="1">
        <text>[protein]-peptidylproline (omega=180) = [protein]-peptidylproline (omega=0)</text>
        <dbReference type="Rhea" id="RHEA:16237"/>
        <dbReference type="Rhea" id="RHEA-COMP:10747"/>
        <dbReference type="Rhea" id="RHEA-COMP:10748"/>
        <dbReference type="ChEBI" id="CHEBI:83833"/>
        <dbReference type="ChEBI" id="CHEBI:83834"/>
        <dbReference type="EC" id="5.2.1.8"/>
    </reaction>
</comment>
<dbReference type="InterPro" id="IPR029000">
    <property type="entry name" value="Cyclophilin-like_dom_sf"/>
</dbReference>
<evidence type="ECO:0000256" key="1">
    <source>
        <dbReference type="ARBA" id="ARBA00000971"/>
    </source>
</evidence>
<evidence type="ECO:0000313" key="5">
    <source>
        <dbReference type="EMBL" id="GMM59196.1"/>
    </source>
</evidence>
<protein>
    <submittedName>
        <fullName evidence="5">Peptidylprolyl isomerase family protein</fullName>
    </submittedName>
</protein>
<keyword evidence="6" id="KW-1185">Reference proteome</keyword>
<dbReference type="PRINTS" id="PR00153">
    <property type="entry name" value="CSAPPISMRASE"/>
</dbReference>
<reference evidence="5 6" key="1">
    <citation type="journal article" date="2023" name="Elife">
        <title>Identification of key yeast species and microbe-microbe interactions impacting larval growth of Drosophila in the wild.</title>
        <authorList>
            <person name="Mure A."/>
            <person name="Sugiura Y."/>
            <person name="Maeda R."/>
            <person name="Honda K."/>
            <person name="Sakurai N."/>
            <person name="Takahashi Y."/>
            <person name="Watada M."/>
            <person name="Katoh T."/>
            <person name="Gotoh A."/>
            <person name="Gotoh Y."/>
            <person name="Taniguchi I."/>
            <person name="Nakamura K."/>
            <person name="Hayashi T."/>
            <person name="Katayama T."/>
            <person name="Uemura T."/>
            <person name="Hattori Y."/>
        </authorList>
    </citation>
    <scope>NUCLEOTIDE SEQUENCE [LARGE SCALE GENOMIC DNA]</scope>
    <source>
        <strain evidence="5 6">KH-74</strain>
    </source>
</reference>